<reference evidence="4 5" key="1">
    <citation type="submission" date="2019-11" db="EMBL/GenBank/DDBJ databases">
        <authorList>
            <person name="Jiao W.-B."/>
            <person name="Schneeberger K."/>
        </authorList>
    </citation>
    <scope>NUCLEOTIDE SEQUENCE [LARGE SCALE GENOMIC DNA]</scope>
    <source>
        <strain evidence="5">cv. An-1</strain>
        <strain evidence="6">cv. C24</strain>
    </source>
</reference>
<evidence type="ECO:0000313" key="6">
    <source>
        <dbReference type="Proteomes" id="UP000434276"/>
    </source>
</evidence>
<dbReference type="EMBL" id="CACRSJ010000106">
    <property type="protein sequence ID" value="VYS58242.1"/>
    <property type="molecule type" value="Genomic_DNA"/>
</dbReference>
<gene>
    <name evidence="2" type="ordered locus">At3g22415</name>
    <name evidence="4" type="ORF">AN1_LOCUS13689</name>
    <name evidence="3" type="ORF">C24_LOCUS13530</name>
</gene>
<keyword evidence="1" id="KW-0732">Signal</keyword>
<sequence>MCMFCGLYLWSLTHTLCKSNNDKSISLLSFWFRGFIHRMFMLEVKTKKIILNGMIHISVFSPHVLYI</sequence>
<name>A0A654FF13_ARATH</name>
<organism evidence="4 5">
    <name type="scientific">Arabidopsis thaliana</name>
    <name type="common">Mouse-ear cress</name>
    <dbReference type="NCBI Taxonomy" id="3702"/>
    <lineage>
        <taxon>Eukaryota</taxon>
        <taxon>Viridiplantae</taxon>
        <taxon>Streptophyta</taxon>
        <taxon>Embryophyta</taxon>
        <taxon>Tracheophyta</taxon>
        <taxon>Spermatophyta</taxon>
        <taxon>Magnoliopsida</taxon>
        <taxon>eudicotyledons</taxon>
        <taxon>Gunneridae</taxon>
        <taxon>Pentapetalae</taxon>
        <taxon>rosids</taxon>
        <taxon>malvids</taxon>
        <taxon>Brassicales</taxon>
        <taxon>Brassicaceae</taxon>
        <taxon>Camelineae</taxon>
        <taxon>Arabidopsis</taxon>
    </lineage>
</organism>
<proteinExistence type="predicted"/>
<feature type="signal peptide" evidence="1">
    <location>
        <begin position="1"/>
        <end position="17"/>
    </location>
</feature>
<evidence type="ECO:0000256" key="1">
    <source>
        <dbReference type="SAM" id="SignalP"/>
    </source>
</evidence>
<dbReference type="AlphaFoldDB" id="A0A654FF13"/>
<evidence type="ECO:0000313" key="3">
    <source>
        <dbReference type="EMBL" id="CAA0383318.1"/>
    </source>
</evidence>
<dbReference type="OrthoDB" id="1071150at2759"/>
<evidence type="ECO:0000313" key="4">
    <source>
        <dbReference type="EMBL" id="VYS58242.1"/>
    </source>
</evidence>
<evidence type="ECO:0000313" key="2">
    <source>
        <dbReference type="Araport" id="AT3G22415"/>
    </source>
</evidence>
<dbReference type="Proteomes" id="UP000434276">
    <property type="component" value="Unassembled WGS sequence"/>
</dbReference>
<dbReference type="Araport" id="AT3G22415"/>
<dbReference type="Proteomes" id="UP000426265">
    <property type="component" value="Unassembled WGS sequence"/>
</dbReference>
<feature type="chain" id="PRO_5038244296" evidence="1">
    <location>
        <begin position="18"/>
        <end position="67"/>
    </location>
</feature>
<dbReference type="RefSeq" id="NP_974353.1">
    <property type="nucleotide sequence ID" value="NM_202624.3"/>
</dbReference>
<dbReference type="GeneID" id="2745889"/>
<dbReference type="EMBL" id="CACSHJ010000089">
    <property type="protein sequence ID" value="CAA0383318.1"/>
    <property type="molecule type" value="Genomic_DNA"/>
</dbReference>
<dbReference type="KEGG" id="ath:AT3G22415"/>
<evidence type="ECO:0000313" key="5">
    <source>
        <dbReference type="Proteomes" id="UP000426265"/>
    </source>
</evidence>
<accession>A0A654FF13</accession>
<dbReference type="ExpressionAtlas" id="A0A654FF13">
    <property type="expression patterns" value="baseline and differential"/>
</dbReference>
<protein>
    <submittedName>
        <fullName evidence="4">Uncharacterized protein</fullName>
    </submittedName>
</protein>